<dbReference type="STRING" id="114686.BM536_007380"/>
<organism evidence="1 2">
    <name type="scientific">Streptomyces phaeoluteigriseus</name>
    <dbReference type="NCBI Taxonomy" id="114686"/>
    <lineage>
        <taxon>Bacteria</taxon>
        <taxon>Bacillati</taxon>
        <taxon>Actinomycetota</taxon>
        <taxon>Actinomycetes</taxon>
        <taxon>Kitasatosporales</taxon>
        <taxon>Streptomycetaceae</taxon>
        <taxon>Streptomyces</taxon>
        <taxon>Streptomyces aurantiacus group</taxon>
    </lineage>
</organism>
<gene>
    <name evidence="1" type="ORF">BM536_007380</name>
</gene>
<comment type="caution">
    <text evidence="1">The sequence shown here is derived from an EMBL/GenBank/DDBJ whole genome shotgun (WGS) entry which is preliminary data.</text>
</comment>
<dbReference type="AlphaFoldDB" id="A0A1V6MWE0"/>
<proteinExistence type="predicted"/>
<evidence type="ECO:0000313" key="1">
    <source>
        <dbReference type="EMBL" id="OQD56781.1"/>
    </source>
</evidence>
<name>A0A1V6MWE0_9ACTN</name>
<reference evidence="1 2" key="2">
    <citation type="submission" date="2017-02" db="EMBL/GenBank/DDBJ databases">
        <title>Draft genome sequence of Streptomyces phaeoluteigriseus type strain DSM41896.</title>
        <authorList>
            <person name="Salih T.S."/>
            <person name="Algora Gallardo L."/>
            <person name="Melo Santos T."/>
            <person name="Filgueira Martinez S."/>
            <person name="Herron P.R."/>
        </authorList>
    </citation>
    <scope>NUCLEOTIDE SEQUENCE [LARGE SCALE GENOMIC DNA]</scope>
    <source>
        <strain evidence="1 2">DSM 41896</strain>
    </source>
</reference>
<accession>A0A1V6MWE0</accession>
<dbReference type="Proteomes" id="UP000184286">
    <property type="component" value="Unassembled WGS sequence"/>
</dbReference>
<protein>
    <submittedName>
        <fullName evidence="1">Uncharacterized protein</fullName>
    </submittedName>
</protein>
<dbReference type="OrthoDB" id="6556030at2"/>
<dbReference type="RefSeq" id="WP_073494936.1">
    <property type="nucleotide sequence ID" value="NZ_MPOH02000008.1"/>
</dbReference>
<dbReference type="EMBL" id="MPOH02000008">
    <property type="protein sequence ID" value="OQD56781.1"/>
    <property type="molecule type" value="Genomic_DNA"/>
</dbReference>
<reference evidence="2" key="1">
    <citation type="submission" date="2016-11" db="EMBL/GenBank/DDBJ databases">
        <authorList>
            <person name="Schniete J.K."/>
            <person name="Salih T."/>
            <person name="Algora Gallardo L."/>
            <person name="Martinez Fernandez S."/>
            <person name="Herron P.R."/>
        </authorList>
    </citation>
    <scope>NUCLEOTIDE SEQUENCE [LARGE SCALE GENOMIC DNA]</scope>
    <source>
        <strain evidence="2">DSM 41896</strain>
    </source>
</reference>
<sequence length="390" mass="43081">MATLQAPTPPRHIVPGDVVAAFSEYLGEWTAAQITHLDPDHQLAGVLHLDWSGPEPMSVADLGEVAPLSRTRGSFTGQPAHCHYEWVLRRSYKVIGTLPLLHEQPPNSYAFGWGMGLDLTLERRRQQGDESKWSDPWAKTITDTELNDPLAGPADPDEETRRLTVRAVQSLDCARLVERYPALTGLTLVGPVTLSTASSLNELTSLKHLMLSDVFGMTEADCLLPRRVPALESLELVSVPAEYATAMKRAWRPEEPQGVYLRIAKPRKPEWLAENLNNPLRDWDGREQISAAIYKKALAQYKATRRAVLAVLASGHSADVLTPRLVELGEQFGEAFNELDERAGFIETVEREDLYDALDAIITEAEAASGADLAWAGKGLTEGCESVRDW</sequence>
<evidence type="ECO:0000313" key="2">
    <source>
        <dbReference type="Proteomes" id="UP000184286"/>
    </source>
</evidence>